<dbReference type="PANTHER" id="PTHR10794:SF94">
    <property type="entry name" value="ESTERASE YHET-RELATED"/>
    <property type="match status" value="1"/>
</dbReference>
<dbReference type="PANTHER" id="PTHR10794">
    <property type="entry name" value="ABHYDROLASE DOMAIN-CONTAINING PROTEIN"/>
    <property type="match status" value="1"/>
</dbReference>
<protein>
    <recommendedName>
        <fullName evidence="5">AB hydrolase-1 domain-containing protein</fullName>
    </recommendedName>
</protein>
<evidence type="ECO:0000256" key="4">
    <source>
        <dbReference type="PIRSR" id="PIRSR005211-1"/>
    </source>
</evidence>
<dbReference type="EMBL" id="SMFX01000001">
    <property type="protein sequence ID" value="TCK18589.1"/>
    <property type="molecule type" value="Genomic_DNA"/>
</dbReference>
<evidence type="ECO:0000256" key="1">
    <source>
        <dbReference type="ARBA" id="ARBA00010884"/>
    </source>
</evidence>
<dbReference type="InterPro" id="IPR012020">
    <property type="entry name" value="ABHD4"/>
</dbReference>
<dbReference type="PIRSF" id="PIRSF005211">
    <property type="entry name" value="Ab_hydro_YheT"/>
    <property type="match status" value="1"/>
</dbReference>
<feature type="active site" description="Charge relay system" evidence="4">
    <location>
        <position position="291"/>
    </location>
</feature>
<dbReference type="Proteomes" id="UP000295707">
    <property type="component" value="Unassembled WGS sequence"/>
</dbReference>
<dbReference type="NCBIfam" id="NF008218">
    <property type="entry name" value="PRK10985.1"/>
    <property type="match status" value="1"/>
</dbReference>
<comment type="similarity">
    <text evidence="1">Belongs to the AB hydrolase superfamily. AB hydrolase 4 family.</text>
</comment>
<sequence length="321" mass="36568">MPADGGFRAAWWLPGAHLQTLFPTLFRVRRPPPLKRERLELTDGDFLDLDWTREQTGPLVLLLHGLEGSLDSHYASSFLETLDRSGLQCVQMYFRGCNGEPNRLPRGYHSGETGDLQTIIEHIRQRYPERDLYTVGVSLGGNVLLKWLGENPQQQQLQRAVAISVPFDLANSAARLERGLSRLYQAYLLRKLRHSLRRKAQHVDMPIDMSRLSKLTTFRQFDNEVTARLHGFDGVDDYYTKSSSRQFVSRITTPTLIIHALDDPFMTPDAIPRSDETGPGVVLELYRSGGHVGFVSGRWPLRPHYWLDQRVAAYLIAGESQ</sequence>
<dbReference type="PROSITE" id="PS01133">
    <property type="entry name" value="UPF0017"/>
    <property type="match status" value="1"/>
</dbReference>
<reference evidence="6 7" key="1">
    <citation type="submission" date="2019-03" db="EMBL/GenBank/DDBJ databases">
        <title>Genomic Encyclopedia of Type Strains, Phase IV (KMG-IV): sequencing the most valuable type-strain genomes for metagenomic binning, comparative biology and taxonomic classification.</title>
        <authorList>
            <person name="Goeker M."/>
        </authorList>
    </citation>
    <scope>NUCLEOTIDE SEQUENCE [LARGE SCALE GENOMIC DNA]</scope>
    <source>
        <strain evidence="6 7">DSM 19610</strain>
    </source>
</reference>
<feature type="domain" description="AB hydrolase-1" evidence="5">
    <location>
        <begin position="58"/>
        <end position="295"/>
    </location>
</feature>
<dbReference type="Pfam" id="PF00561">
    <property type="entry name" value="Abhydrolase_1"/>
    <property type="match status" value="1"/>
</dbReference>
<dbReference type="RefSeq" id="WP_132972524.1">
    <property type="nucleotide sequence ID" value="NZ_SMFX01000001.1"/>
</dbReference>
<name>A0A4R1HGW1_9GAMM</name>
<organism evidence="6 7">
    <name type="scientific">Thiogranum longum</name>
    <dbReference type="NCBI Taxonomy" id="1537524"/>
    <lineage>
        <taxon>Bacteria</taxon>
        <taxon>Pseudomonadati</taxon>
        <taxon>Pseudomonadota</taxon>
        <taxon>Gammaproteobacteria</taxon>
        <taxon>Chromatiales</taxon>
        <taxon>Ectothiorhodospiraceae</taxon>
        <taxon>Thiogranum</taxon>
    </lineage>
</organism>
<gene>
    <name evidence="6" type="ORF">DFR30_1868</name>
</gene>
<keyword evidence="2" id="KW-0719">Serine esterase</keyword>
<dbReference type="SUPFAM" id="SSF53474">
    <property type="entry name" value="alpha/beta-Hydrolases"/>
    <property type="match status" value="1"/>
</dbReference>
<comment type="caution">
    <text evidence="6">The sequence shown here is derived from an EMBL/GenBank/DDBJ whole genome shotgun (WGS) entry which is preliminary data.</text>
</comment>
<feature type="active site" description="Charge relay system" evidence="4">
    <location>
        <position position="263"/>
    </location>
</feature>
<dbReference type="AlphaFoldDB" id="A0A4R1HGW1"/>
<dbReference type="InterPro" id="IPR000073">
    <property type="entry name" value="AB_hydrolase_1"/>
</dbReference>
<keyword evidence="7" id="KW-1185">Reference proteome</keyword>
<dbReference type="InterPro" id="IPR050960">
    <property type="entry name" value="AB_hydrolase_4_sf"/>
</dbReference>
<evidence type="ECO:0000313" key="6">
    <source>
        <dbReference type="EMBL" id="TCK18589.1"/>
    </source>
</evidence>
<evidence type="ECO:0000256" key="3">
    <source>
        <dbReference type="ARBA" id="ARBA00022801"/>
    </source>
</evidence>
<accession>A0A4R1HGW1</accession>
<dbReference type="OrthoDB" id="332676at2"/>
<evidence type="ECO:0000256" key="2">
    <source>
        <dbReference type="ARBA" id="ARBA00022487"/>
    </source>
</evidence>
<dbReference type="InterPro" id="IPR000952">
    <property type="entry name" value="AB_hydrolase_4_CS"/>
</dbReference>
<keyword evidence="3" id="KW-0378">Hydrolase</keyword>
<feature type="active site" description="Charge relay system" evidence="4">
    <location>
        <position position="138"/>
    </location>
</feature>
<dbReference type="GO" id="GO:0034338">
    <property type="term" value="F:short-chain carboxylesterase activity"/>
    <property type="evidence" value="ECO:0007669"/>
    <property type="project" value="TreeGrafter"/>
</dbReference>
<evidence type="ECO:0000259" key="5">
    <source>
        <dbReference type="Pfam" id="PF00561"/>
    </source>
</evidence>
<evidence type="ECO:0000313" key="7">
    <source>
        <dbReference type="Proteomes" id="UP000295707"/>
    </source>
</evidence>
<dbReference type="InterPro" id="IPR029058">
    <property type="entry name" value="AB_hydrolase_fold"/>
</dbReference>
<dbReference type="GO" id="GO:0047372">
    <property type="term" value="F:monoacylglycerol lipase activity"/>
    <property type="evidence" value="ECO:0007669"/>
    <property type="project" value="TreeGrafter"/>
</dbReference>
<dbReference type="Gene3D" id="3.40.50.1820">
    <property type="entry name" value="alpha/beta hydrolase"/>
    <property type="match status" value="1"/>
</dbReference>
<proteinExistence type="inferred from homology"/>